<dbReference type="PANTHER" id="PTHR30485">
    <property type="entry name" value="NI/FE-HYDROGENASE 1 B-TYPE CYTOCHROME SUBUNIT"/>
    <property type="match status" value="1"/>
</dbReference>
<accession>A0A8J3EER3</accession>
<feature type="transmembrane region" description="Helical" evidence="6">
    <location>
        <begin position="20"/>
        <end position="38"/>
    </location>
</feature>
<keyword evidence="4 6" id="KW-1133">Transmembrane helix</keyword>
<feature type="domain" description="Cytochrome b561 bacterial/Ni-hydrogenase" evidence="7">
    <location>
        <begin position="17"/>
        <end position="190"/>
    </location>
</feature>
<keyword evidence="9" id="KW-1185">Reference proteome</keyword>
<dbReference type="EMBL" id="BMKS01000013">
    <property type="protein sequence ID" value="GGG44364.1"/>
    <property type="molecule type" value="Genomic_DNA"/>
</dbReference>
<dbReference type="GO" id="GO:0009055">
    <property type="term" value="F:electron transfer activity"/>
    <property type="evidence" value="ECO:0007669"/>
    <property type="project" value="InterPro"/>
</dbReference>
<dbReference type="SUPFAM" id="SSF81342">
    <property type="entry name" value="Transmembrane di-heme cytochromes"/>
    <property type="match status" value="1"/>
</dbReference>
<evidence type="ECO:0000256" key="2">
    <source>
        <dbReference type="ARBA" id="ARBA00022475"/>
    </source>
</evidence>
<feature type="transmembrane region" description="Helical" evidence="6">
    <location>
        <begin position="106"/>
        <end position="128"/>
    </location>
</feature>
<gene>
    <name evidence="8" type="ORF">GCM10010964_34720</name>
</gene>
<evidence type="ECO:0000313" key="8">
    <source>
        <dbReference type="EMBL" id="GGG44364.1"/>
    </source>
</evidence>
<keyword evidence="5 6" id="KW-0472">Membrane</keyword>
<evidence type="ECO:0000256" key="1">
    <source>
        <dbReference type="ARBA" id="ARBA00004651"/>
    </source>
</evidence>
<feature type="transmembrane region" description="Helical" evidence="6">
    <location>
        <begin position="210"/>
        <end position="228"/>
    </location>
</feature>
<organism evidence="8 9">
    <name type="scientific">Caldovatus sediminis</name>
    <dbReference type="NCBI Taxonomy" id="2041189"/>
    <lineage>
        <taxon>Bacteria</taxon>
        <taxon>Pseudomonadati</taxon>
        <taxon>Pseudomonadota</taxon>
        <taxon>Alphaproteobacteria</taxon>
        <taxon>Acetobacterales</taxon>
        <taxon>Roseomonadaceae</taxon>
        <taxon>Caldovatus</taxon>
    </lineage>
</organism>
<evidence type="ECO:0000256" key="3">
    <source>
        <dbReference type="ARBA" id="ARBA00022692"/>
    </source>
</evidence>
<dbReference type="AlphaFoldDB" id="A0A8J3EER3"/>
<dbReference type="GO" id="GO:0005886">
    <property type="term" value="C:plasma membrane"/>
    <property type="evidence" value="ECO:0007669"/>
    <property type="project" value="UniProtKB-SubCell"/>
</dbReference>
<evidence type="ECO:0000313" key="9">
    <source>
        <dbReference type="Proteomes" id="UP000597507"/>
    </source>
</evidence>
<sequence>MGASGGGERRPQVRVKVWDGWVRLFHWALVALVAFSWWTARSGRIHWHMLSGHAILALLLWRIAWGFVGSETARFSRFLRAPRTALRHLGGLRAGGQEVTIGHNPAGGWMVLAMLVLLLAQVATGLFADDEELYRGPFADWIGFEASQRITGLHQRLADVLLAAIALHVAAIALYRLLLGRNLVGPMITGTMLVPAERRAEPRMGHPGRAAALLAVAAGLAVALWRFGQP</sequence>
<evidence type="ECO:0000256" key="5">
    <source>
        <dbReference type="ARBA" id="ARBA00023136"/>
    </source>
</evidence>
<dbReference type="PANTHER" id="PTHR30485:SF2">
    <property type="entry name" value="BLL0597 PROTEIN"/>
    <property type="match status" value="1"/>
</dbReference>
<keyword evidence="3 6" id="KW-0812">Transmembrane</keyword>
<feature type="transmembrane region" description="Helical" evidence="6">
    <location>
        <begin position="50"/>
        <end position="68"/>
    </location>
</feature>
<dbReference type="RefSeq" id="WP_188902548.1">
    <property type="nucleotide sequence ID" value="NZ_BMKS01000013.1"/>
</dbReference>
<evidence type="ECO:0000256" key="6">
    <source>
        <dbReference type="SAM" id="Phobius"/>
    </source>
</evidence>
<dbReference type="GO" id="GO:0022904">
    <property type="term" value="P:respiratory electron transport chain"/>
    <property type="evidence" value="ECO:0007669"/>
    <property type="project" value="InterPro"/>
</dbReference>
<protein>
    <submittedName>
        <fullName evidence="8">Hydrogenase</fullName>
    </submittedName>
</protein>
<comment type="caution">
    <text evidence="8">The sequence shown here is derived from an EMBL/GenBank/DDBJ whole genome shotgun (WGS) entry which is preliminary data.</text>
</comment>
<feature type="transmembrane region" description="Helical" evidence="6">
    <location>
        <begin position="157"/>
        <end position="178"/>
    </location>
</feature>
<dbReference type="InterPro" id="IPR011577">
    <property type="entry name" value="Cyt_b561_bac/Ni-Hgenase"/>
</dbReference>
<comment type="subcellular location">
    <subcellularLocation>
        <location evidence="1">Cell membrane</location>
        <topology evidence="1">Multi-pass membrane protein</topology>
    </subcellularLocation>
</comment>
<name>A0A8J3EER3_9PROT</name>
<dbReference type="Gene3D" id="1.20.950.20">
    <property type="entry name" value="Transmembrane di-heme cytochromes, Chain C"/>
    <property type="match status" value="1"/>
</dbReference>
<proteinExistence type="predicted"/>
<dbReference type="InterPro" id="IPR051542">
    <property type="entry name" value="Hydrogenase_cytochrome"/>
</dbReference>
<dbReference type="InterPro" id="IPR016174">
    <property type="entry name" value="Di-haem_cyt_TM"/>
</dbReference>
<dbReference type="Pfam" id="PF01292">
    <property type="entry name" value="Ni_hydr_CYTB"/>
    <property type="match status" value="1"/>
</dbReference>
<reference evidence="8 9" key="1">
    <citation type="journal article" date="2014" name="Int. J. Syst. Evol. Microbiol.">
        <title>Complete genome sequence of Corynebacterium casei LMG S-19264T (=DSM 44701T), isolated from a smear-ripened cheese.</title>
        <authorList>
            <consortium name="US DOE Joint Genome Institute (JGI-PGF)"/>
            <person name="Walter F."/>
            <person name="Albersmeier A."/>
            <person name="Kalinowski J."/>
            <person name="Ruckert C."/>
        </authorList>
    </citation>
    <scope>NUCLEOTIDE SEQUENCE [LARGE SCALE GENOMIC DNA]</scope>
    <source>
        <strain evidence="8 9">CGMCC 1.16330</strain>
    </source>
</reference>
<dbReference type="Proteomes" id="UP000597507">
    <property type="component" value="Unassembled WGS sequence"/>
</dbReference>
<evidence type="ECO:0000259" key="7">
    <source>
        <dbReference type="Pfam" id="PF01292"/>
    </source>
</evidence>
<evidence type="ECO:0000256" key="4">
    <source>
        <dbReference type="ARBA" id="ARBA00022989"/>
    </source>
</evidence>
<keyword evidence="2" id="KW-1003">Cell membrane</keyword>
<dbReference type="GO" id="GO:0020037">
    <property type="term" value="F:heme binding"/>
    <property type="evidence" value="ECO:0007669"/>
    <property type="project" value="TreeGrafter"/>
</dbReference>